<organism evidence="2 3">
    <name type="scientific">Cyanidiococcus yangmingshanensis</name>
    <dbReference type="NCBI Taxonomy" id="2690220"/>
    <lineage>
        <taxon>Eukaryota</taxon>
        <taxon>Rhodophyta</taxon>
        <taxon>Bangiophyceae</taxon>
        <taxon>Cyanidiales</taxon>
        <taxon>Cyanidiaceae</taxon>
        <taxon>Cyanidiococcus</taxon>
    </lineage>
</organism>
<dbReference type="EMBL" id="VWRR01000002">
    <property type="protein sequence ID" value="KAF6004846.1"/>
    <property type="molecule type" value="Genomic_DNA"/>
</dbReference>
<feature type="compositionally biased region" description="Basic and acidic residues" evidence="1">
    <location>
        <begin position="131"/>
        <end position="147"/>
    </location>
</feature>
<keyword evidence="3" id="KW-1185">Reference proteome</keyword>
<evidence type="ECO:0000256" key="1">
    <source>
        <dbReference type="SAM" id="MobiDB-lite"/>
    </source>
</evidence>
<name>A0A7J7IP00_9RHOD</name>
<protein>
    <submittedName>
        <fullName evidence="2">Uncharacterized protein</fullName>
    </submittedName>
</protein>
<feature type="compositionally biased region" description="Polar residues" evidence="1">
    <location>
        <begin position="115"/>
        <end position="125"/>
    </location>
</feature>
<proteinExistence type="predicted"/>
<feature type="compositionally biased region" description="Basic residues" evidence="1">
    <location>
        <begin position="1"/>
        <end position="10"/>
    </location>
</feature>
<reference evidence="2 3" key="1">
    <citation type="journal article" date="2020" name="J. Phycol.">
        <title>Comparative genome analysis reveals Cyanidiococcus gen. nov., a new extremophilic red algal genus sister to Cyanidioschyzon (Cyanidioschyzonaceae, Rhodophyta).</title>
        <authorList>
            <person name="Liu S.-L."/>
            <person name="Chiang Y.-R."/>
            <person name="Yoon H.S."/>
            <person name="Fu H.-Y."/>
        </authorList>
    </citation>
    <scope>NUCLEOTIDE SEQUENCE [LARGE SCALE GENOMIC DNA]</scope>
    <source>
        <strain evidence="2 3">THAL066</strain>
    </source>
</reference>
<gene>
    <name evidence="2" type="ORF">F1559_002924</name>
</gene>
<evidence type="ECO:0000313" key="3">
    <source>
        <dbReference type="Proteomes" id="UP000530660"/>
    </source>
</evidence>
<comment type="caution">
    <text evidence="2">The sequence shown here is derived from an EMBL/GenBank/DDBJ whole genome shotgun (WGS) entry which is preliminary data.</text>
</comment>
<feature type="region of interest" description="Disordered" evidence="1">
    <location>
        <begin position="190"/>
        <end position="244"/>
    </location>
</feature>
<feature type="region of interest" description="Disordered" evidence="1">
    <location>
        <begin position="115"/>
        <end position="154"/>
    </location>
</feature>
<dbReference type="AlphaFoldDB" id="A0A7J7IP00"/>
<feature type="region of interest" description="Disordered" evidence="1">
    <location>
        <begin position="1"/>
        <end position="29"/>
    </location>
</feature>
<dbReference type="Proteomes" id="UP000530660">
    <property type="component" value="Unassembled WGS sequence"/>
</dbReference>
<evidence type="ECO:0000313" key="2">
    <source>
        <dbReference type="EMBL" id="KAF6004846.1"/>
    </source>
</evidence>
<sequence length="681" mass="76115">MTAPKRRRGGKSQATRAEPRDSHPGTTVETRGVVERPATASVNASESNVWMIPLSRPIMPPMLLELIEQPVDGDSRTTLVTHLGRSVSNTASLTAEEWRGFSTKAVVAREARSASLDSFRTSLRPPNTDVDTEKTGWSERDEEHSGPLREPSTSSSTLFASIGIALGEMEGIVALMDALIRGLQQMSPESLSDSAEIQAPPAPTATSSLSRGPDQEPALVPTPRVAPARGTGTERDFPKASAQHHTAEAASIDWGSLWMRRLRVLQSIRDSFGRQQEKLLRRQAERRRFRRDLTTLCYGETNPFRLRTKLLDTAHSSEAWATQSPLMEQIGIEVHLYDDCWLPLYHCDWSEISNQGHVALKRSDIAARMGSARQVLLQFFTPTRIFSWRTHRRPLLSSNLSEIVGWSTFSIKEVADLVGVASVRRALLWMSYQRASLQLYERLIQKAQHWHRSWISSTNSINSFDTRTHDELRDIDERGFTINDAILERPIIRVALELVPDEAVAPAPDSEDMNPVLFAFDDLVLQSRGDLDVILRVFAFVLRIHHTISTVKAMGQYLGLDVEAGWLDEANVACSTLTTWKLTPYELHTSLVIAETESIRVCSLLILPDAIYGRRSTRASNHLRPITISSLSGFSCQQPGGNPSRASSSRVWSDITRSLYDTRDTTAVGRYHTNEDMDSEN</sequence>
<accession>A0A7J7IP00</accession>